<name>A0A8J4EKH3_9ACTN</name>
<evidence type="ECO:0000313" key="3">
    <source>
        <dbReference type="Proteomes" id="UP000614996"/>
    </source>
</evidence>
<sequence length="133" mass="14006">MKQSRGRLVHRIITLAAAAVAGLALLAAGPSAASAGTSRQVGPAMWYDCGSPYPWTKTFTADGVRIRTRPATGTVVGLAYQGDRFTITDDATVNGDMYCYGTDLRTGVRGWVPLIYFGTGTCINCVAPAGRSE</sequence>
<evidence type="ECO:0008006" key="4">
    <source>
        <dbReference type="Google" id="ProtNLM"/>
    </source>
</evidence>
<accession>A0A8J4EKH3</accession>
<dbReference type="AlphaFoldDB" id="A0A8J4EKH3"/>
<dbReference type="EMBL" id="BOPO01000045">
    <property type="protein sequence ID" value="GIL27396.1"/>
    <property type="molecule type" value="Genomic_DNA"/>
</dbReference>
<keyword evidence="1" id="KW-0732">Signal</keyword>
<dbReference type="Proteomes" id="UP000614996">
    <property type="component" value="Unassembled WGS sequence"/>
</dbReference>
<reference evidence="3" key="1">
    <citation type="journal article" date="2021" name="Int. J. Syst. Evol. Microbiol.">
        <title>Actinocatenispora comari sp. nov., an endophytic actinomycete isolated from aerial parts of Comarum salesowianum.</title>
        <authorList>
            <person name="Oyunbileg N."/>
            <person name="Iizaka Y."/>
            <person name="Hamada M."/>
            <person name="Davaapurev B.O."/>
            <person name="Fukumoto A."/>
            <person name="Tsetseg B."/>
            <person name="Kato F."/>
            <person name="Tamura T."/>
            <person name="Batkhuu J."/>
            <person name="Anzai Y."/>
        </authorList>
    </citation>
    <scope>NUCLEOTIDE SEQUENCE [LARGE SCALE GENOMIC DNA]</scope>
    <source>
        <strain evidence="3">NUM-2625</strain>
    </source>
</reference>
<evidence type="ECO:0000256" key="1">
    <source>
        <dbReference type="SAM" id="SignalP"/>
    </source>
</evidence>
<proteinExistence type="predicted"/>
<organism evidence="2 3">
    <name type="scientific">Actinocatenispora comari</name>
    <dbReference type="NCBI Taxonomy" id="2807577"/>
    <lineage>
        <taxon>Bacteria</taxon>
        <taxon>Bacillati</taxon>
        <taxon>Actinomycetota</taxon>
        <taxon>Actinomycetes</taxon>
        <taxon>Micromonosporales</taxon>
        <taxon>Micromonosporaceae</taxon>
        <taxon>Actinocatenispora</taxon>
    </lineage>
</organism>
<feature type="signal peptide" evidence="1">
    <location>
        <begin position="1"/>
        <end position="35"/>
    </location>
</feature>
<dbReference type="RefSeq" id="WP_207125148.1">
    <property type="nucleotide sequence ID" value="NZ_BOPO01000045.1"/>
</dbReference>
<evidence type="ECO:0000313" key="2">
    <source>
        <dbReference type="EMBL" id="GIL27396.1"/>
    </source>
</evidence>
<gene>
    <name evidence="2" type="ORF">NUM_26500</name>
</gene>
<comment type="caution">
    <text evidence="2">The sequence shown here is derived from an EMBL/GenBank/DDBJ whole genome shotgun (WGS) entry which is preliminary data.</text>
</comment>
<keyword evidence="3" id="KW-1185">Reference proteome</keyword>
<protein>
    <recommendedName>
        <fullName evidence="4">SH3 domain-containing protein</fullName>
    </recommendedName>
</protein>
<feature type="chain" id="PRO_5039522565" description="SH3 domain-containing protein" evidence="1">
    <location>
        <begin position="36"/>
        <end position="133"/>
    </location>
</feature>